<feature type="non-terminal residue" evidence="3">
    <location>
        <position position="398"/>
    </location>
</feature>
<feature type="region of interest" description="Disordered" evidence="1">
    <location>
        <begin position="377"/>
        <end position="398"/>
    </location>
</feature>
<accession>A0A161MDI7</accession>
<keyword evidence="2" id="KW-0812">Transmembrane</keyword>
<reference evidence="3" key="2">
    <citation type="journal article" date="2017" name="J. Med. Entomol.">
        <title>Transcriptome Analysis of the Triatoma infestans (Hemiptera: Reduviidae) Integument.</title>
        <authorList>
            <person name="Calderon-Fernandez G.M."/>
            <person name="Moriconi D.E."/>
            <person name="Dulbecco A.B."/>
            <person name="Juarez M.P."/>
        </authorList>
    </citation>
    <scope>NUCLEOTIDE SEQUENCE</scope>
    <source>
        <strain evidence="3">Int1</strain>
        <tissue evidence="3">Integument</tissue>
    </source>
</reference>
<evidence type="ECO:0000256" key="2">
    <source>
        <dbReference type="SAM" id="Phobius"/>
    </source>
</evidence>
<feature type="transmembrane region" description="Helical" evidence="2">
    <location>
        <begin position="7"/>
        <end position="27"/>
    </location>
</feature>
<name>A0A161MDI7_TRIIF</name>
<evidence type="ECO:0000313" key="3">
    <source>
        <dbReference type="EMBL" id="JAS02391.1"/>
    </source>
</evidence>
<dbReference type="EMBL" id="GEMB01000747">
    <property type="protein sequence ID" value="JAS02391.1"/>
    <property type="molecule type" value="Transcribed_RNA"/>
</dbReference>
<feature type="region of interest" description="Disordered" evidence="1">
    <location>
        <begin position="110"/>
        <end position="131"/>
    </location>
</feature>
<keyword evidence="2" id="KW-1133">Transmembrane helix</keyword>
<keyword evidence="2" id="KW-0472">Membrane</keyword>
<evidence type="ECO:0000256" key="1">
    <source>
        <dbReference type="SAM" id="MobiDB-lite"/>
    </source>
</evidence>
<dbReference type="AlphaFoldDB" id="A0A161MDI7"/>
<organism evidence="3">
    <name type="scientific">Triatoma infestans</name>
    <name type="common">Assassin bug</name>
    <dbReference type="NCBI Taxonomy" id="30076"/>
    <lineage>
        <taxon>Eukaryota</taxon>
        <taxon>Metazoa</taxon>
        <taxon>Ecdysozoa</taxon>
        <taxon>Arthropoda</taxon>
        <taxon>Hexapoda</taxon>
        <taxon>Insecta</taxon>
        <taxon>Pterygota</taxon>
        <taxon>Neoptera</taxon>
        <taxon>Paraneoptera</taxon>
        <taxon>Hemiptera</taxon>
        <taxon>Heteroptera</taxon>
        <taxon>Panheteroptera</taxon>
        <taxon>Cimicomorpha</taxon>
        <taxon>Reduviidae</taxon>
        <taxon>Triatominae</taxon>
        <taxon>Triatoma</taxon>
    </lineage>
</organism>
<protein>
    <submittedName>
        <fullName evidence="3">Chromatin modification-related protein eaf-1-like protein</fullName>
    </submittedName>
</protein>
<feature type="non-terminal residue" evidence="3">
    <location>
        <position position="1"/>
    </location>
</feature>
<proteinExistence type="predicted"/>
<sequence length="398" mass="46142">YIQLKDIIIMSSYLILISVLMAIGMVVGERQELIMLEIQPIIYEKTLVKRSPIPQYSQEQQYLPQSAGANAQVPQEYYNFLQQLQLQQGAVPQQPDPNNVQQLLVSRTPQTFTGQQSRPPPRRLTPEQEQQRRLQENIAQRALREQEAKDAQRQQQAQFQKLYQQNVQLDPLYLAQLQQAQQQYVQLPEARQFVHVPQQTQQYIQVPTQQQEQYVQATQPQPEPERVSYSQVQFGSTKLPRRLTKLLPQTVQSAYAQPQLQTESQQLVYTQAPQQAYVQQKSQPQLVYTTQPQDVVYAQQNDVFQQQARRPELKQALPQQYLIETTKVEPTQQQQVVTIPKQKAQIYYRPRPQPSYQDIQASIAAQQQQTQYAQQQLEASTTTVPPSRSSIFVSTART</sequence>
<reference evidence="3" key="1">
    <citation type="submission" date="2016-04" db="EMBL/GenBank/DDBJ databases">
        <authorList>
            <person name="Calderon-Fernandez G.M.Sr."/>
        </authorList>
    </citation>
    <scope>NUCLEOTIDE SEQUENCE</scope>
    <source>
        <strain evidence="3">Int1</strain>
        <tissue evidence="3">Integument</tissue>
    </source>
</reference>